<organism evidence="1">
    <name type="scientific">metagenome</name>
    <dbReference type="NCBI Taxonomy" id="256318"/>
    <lineage>
        <taxon>unclassified sequences</taxon>
        <taxon>metagenomes</taxon>
    </lineage>
</organism>
<proteinExistence type="predicted"/>
<accession>A0A380TKV2</accession>
<dbReference type="EMBL" id="UIDG01000644">
    <property type="protein sequence ID" value="SUS08798.1"/>
    <property type="molecule type" value="Genomic_DNA"/>
</dbReference>
<dbReference type="AlphaFoldDB" id="A0A380TKV2"/>
<protein>
    <recommendedName>
        <fullName evidence="2">Lipoprotein</fullName>
    </recommendedName>
</protein>
<name>A0A380TKV2_9ZZZZ</name>
<reference evidence="1" key="1">
    <citation type="submission" date="2018-07" db="EMBL/GenBank/DDBJ databases">
        <authorList>
            <person name="Quirk P.G."/>
            <person name="Krulwich T.A."/>
        </authorList>
    </citation>
    <scope>NUCLEOTIDE SEQUENCE</scope>
</reference>
<sequence length="219" mass="24113">MRILRSASALALVAVAGCHSVGLAARGPSADTRGWTTHRIEVGAHIVQFTIPPGESQAFRSFSIPTRVDLADPDAFDEVLAGPVLLRRTWDYRESRFDAVDGSLSAGISVSRSNHPLESLDSLRAAVENASELNQSKLLREEGRRRASNKPVSFEAVKIAGRDAWKATYELTGIRYVLPLDERHYLGISLRRNGISRLEWRVDAENAAKAILESIRITP</sequence>
<evidence type="ECO:0000313" key="1">
    <source>
        <dbReference type="EMBL" id="SUS08798.1"/>
    </source>
</evidence>
<gene>
    <name evidence="1" type="ORF">DF3PB_890005</name>
</gene>
<dbReference type="PROSITE" id="PS51257">
    <property type="entry name" value="PROKAR_LIPOPROTEIN"/>
    <property type="match status" value="1"/>
</dbReference>
<evidence type="ECO:0008006" key="2">
    <source>
        <dbReference type="Google" id="ProtNLM"/>
    </source>
</evidence>